<evidence type="ECO:0000256" key="1">
    <source>
        <dbReference type="SAM" id="MobiDB-lite"/>
    </source>
</evidence>
<reference evidence="2 3" key="1">
    <citation type="submission" date="2017-09" db="EMBL/GenBank/DDBJ databases">
        <title>WGS assembly of Aquilegia coerulea Goldsmith.</title>
        <authorList>
            <person name="Hodges S."/>
            <person name="Kramer E."/>
            <person name="Nordborg M."/>
            <person name="Tomkins J."/>
            <person name="Borevitz J."/>
            <person name="Derieg N."/>
            <person name="Yan J."/>
            <person name="Mihaltcheva S."/>
            <person name="Hayes R.D."/>
            <person name="Rokhsar D."/>
        </authorList>
    </citation>
    <scope>NUCLEOTIDE SEQUENCE [LARGE SCALE GENOMIC DNA]</scope>
    <source>
        <strain evidence="3">cv. Goldsmith</strain>
    </source>
</reference>
<dbReference type="Proteomes" id="UP000230069">
    <property type="component" value="Unassembled WGS sequence"/>
</dbReference>
<feature type="region of interest" description="Disordered" evidence="1">
    <location>
        <begin position="362"/>
        <end position="503"/>
    </location>
</feature>
<evidence type="ECO:0000313" key="3">
    <source>
        <dbReference type="Proteomes" id="UP000230069"/>
    </source>
</evidence>
<feature type="compositionally biased region" description="Basic and acidic residues" evidence="1">
    <location>
        <begin position="410"/>
        <end position="436"/>
    </location>
</feature>
<feature type="compositionally biased region" description="Basic residues" evidence="1">
    <location>
        <begin position="223"/>
        <end position="245"/>
    </location>
</feature>
<feature type="compositionally biased region" description="Basic residues" evidence="1">
    <location>
        <begin position="632"/>
        <end position="641"/>
    </location>
</feature>
<feature type="region of interest" description="Disordered" evidence="1">
    <location>
        <begin position="322"/>
        <end position="348"/>
    </location>
</feature>
<dbReference type="AlphaFoldDB" id="A0A2G5CI30"/>
<evidence type="ECO:0000313" key="2">
    <source>
        <dbReference type="EMBL" id="PIA30952.1"/>
    </source>
</evidence>
<name>A0A2G5CI30_AQUCA</name>
<feature type="compositionally biased region" description="Basic residues" evidence="1">
    <location>
        <begin position="608"/>
        <end position="622"/>
    </location>
</feature>
<keyword evidence="3" id="KW-1185">Reference proteome</keyword>
<feature type="compositionally biased region" description="Basic and acidic residues" evidence="1">
    <location>
        <begin position="179"/>
        <end position="189"/>
    </location>
</feature>
<feature type="compositionally biased region" description="Polar residues" evidence="1">
    <location>
        <begin position="364"/>
        <end position="376"/>
    </location>
</feature>
<dbReference type="OrthoDB" id="10435805at2759"/>
<feature type="region of interest" description="Disordered" evidence="1">
    <location>
        <begin position="176"/>
        <end position="282"/>
    </location>
</feature>
<feature type="compositionally biased region" description="Basic residues" evidence="1">
    <location>
        <begin position="648"/>
        <end position="665"/>
    </location>
</feature>
<proteinExistence type="predicted"/>
<feature type="compositionally biased region" description="Polar residues" evidence="1">
    <location>
        <begin position="490"/>
        <end position="501"/>
    </location>
</feature>
<feature type="region of interest" description="Disordered" evidence="1">
    <location>
        <begin position="602"/>
        <end position="675"/>
    </location>
</feature>
<feature type="region of interest" description="Disordered" evidence="1">
    <location>
        <begin position="95"/>
        <end position="158"/>
    </location>
</feature>
<feature type="compositionally biased region" description="Basic and acidic residues" evidence="1">
    <location>
        <begin position="95"/>
        <end position="113"/>
    </location>
</feature>
<gene>
    <name evidence="2" type="ORF">AQUCO_05300055v1</name>
</gene>
<feature type="compositionally biased region" description="Polar residues" evidence="1">
    <location>
        <begin position="462"/>
        <end position="480"/>
    </location>
</feature>
<dbReference type="InParanoid" id="A0A2G5CI30"/>
<sequence>MMNTNNYSSISVSQTMDVPKQSQPSLTAALPTFPLPGAGVPSFNYAIAVEQYQFQQSLVNKQVLAHQQAVAYVASIQTAVERAAEISKLLQEETKDLPTEKSEKSSLKREKSKSLSTSPAPQLKPLSSRSKSVSPVRCRNGHREHDKQSPTAHRSYRTDRYSSYYSRYGDRWGYSRSSYRRDGHFDGRSYHGSGTGTDIGRSRRRSPFRSRFLSYPNDDSHPSQHHRSRSPLPKFKHKHSARVTRRPSLSKSPQHTKNRIPRKSISTSLLPPEYRKSRTSTSLLKDNSVADVNCRAENNGAVDLDVKHREKEAMPFEEKLLVHESSNSSRLGCTSSDPGPINHKEPGVNQFVSGRLRSARRDCSSSLHSNGPSTQRALRYRCDKSNSAKLVPPRSTKGLDHSMQMLDNHQTMKDRDISNRHTDHLKSPSDNRHHSPDGSLPTRRNKNCNETKDNMDDPNYIANASQKSSKQTETSLWSNRPQHERKQKVIGSNQHSASFSDVETDERMLKNDCLDVITMEDGVKNNINYIKGEISDNDDQGIYGHPNLHSNCAIYPLPEANESADGKEIGCDPPWPEEVVRIDAVKVPASPIGCQYETYRHGSLSVEKKKKHSVKHHKKRHRKDSESEIDRKKAKHNKRKRERTESKSHRRLHKRESKSRKRRHRDMSSSSSSDD</sequence>
<organism evidence="2 3">
    <name type="scientific">Aquilegia coerulea</name>
    <name type="common">Rocky mountain columbine</name>
    <dbReference type="NCBI Taxonomy" id="218851"/>
    <lineage>
        <taxon>Eukaryota</taxon>
        <taxon>Viridiplantae</taxon>
        <taxon>Streptophyta</taxon>
        <taxon>Embryophyta</taxon>
        <taxon>Tracheophyta</taxon>
        <taxon>Spermatophyta</taxon>
        <taxon>Magnoliopsida</taxon>
        <taxon>Ranunculales</taxon>
        <taxon>Ranunculaceae</taxon>
        <taxon>Thalictroideae</taxon>
        <taxon>Aquilegia</taxon>
    </lineage>
</organism>
<protein>
    <submittedName>
        <fullName evidence="2">Uncharacterized protein</fullName>
    </submittedName>
</protein>
<feature type="compositionally biased region" description="Polar residues" evidence="1">
    <location>
        <begin position="324"/>
        <end position="337"/>
    </location>
</feature>
<accession>A0A2G5CI30</accession>
<dbReference type="EMBL" id="KZ305070">
    <property type="protein sequence ID" value="PIA30952.1"/>
    <property type="molecule type" value="Genomic_DNA"/>
</dbReference>